<protein>
    <submittedName>
        <fullName evidence="2">Uncharacterized protein</fullName>
    </submittedName>
</protein>
<reference evidence="2" key="2">
    <citation type="submission" date="2024-02" db="EMBL/GenBank/DDBJ databases">
        <title>Comparative genomics of Cryptococcus and Kwoniella reveals pathogenesis evolution and contrasting modes of karyotype evolution via chromosome fusion or intercentromeric recombination.</title>
        <authorList>
            <person name="Coelho M.A."/>
            <person name="David-Palma M."/>
            <person name="Shea T."/>
            <person name="Bowers K."/>
            <person name="McGinley-Smith S."/>
            <person name="Mohammad A.W."/>
            <person name="Gnirke A."/>
            <person name="Yurkov A.M."/>
            <person name="Nowrousian M."/>
            <person name="Sun S."/>
            <person name="Cuomo C.A."/>
            <person name="Heitman J."/>
        </authorList>
    </citation>
    <scope>NUCLEOTIDE SEQUENCE</scope>
    <source>
        <strain evidence="2">CBS 10117</strain>
    </source>
</reference>
<feature type="compositionally biased region" description="Polar residues" evidence="1">
    <location>
        <begin position="28"/>
        <end position="48"/>
    </location>
</feature>
<dbReference type="Proteomes" id="UP000078595">
    <property type="component" value="Chromosome 6"/>
</dbReference>
<evidence type="ECO:0000313" key="3">
    <source>
        <dbReference type="Proteomes" id="UP000078595"/>
    </source>
</evidence>
<feature type="region of interest" description="Disordered" evidence="1">
    <location>
        <begin position="15"/>
        <end position="56"/>
    </location>
</feature>
<proteinExistence type="predicted"/>
<evidence type="ECO:0000256" key="1">
    <source>
        <dbReference type="SAM" id="MobiDB-lite"/>
    </source>
</evidence>
<sequence>MSNLQDITHLHAFHLGSTGRRDSAPAVLTQNVDVNKQKTPSHKSQNGYSRPRQGVDARPVLPKFLINITSGPLSWGYK</sequence>
<dbReference type="GeneID" id="90830128"/>
<gene>
    <name evidence="2" type="ORF">I303_105515</name>
</gene>
<dbReference type="RefSeq" id="XP_065825259.1">
    <property type="nucleotide sequence ID" value="XM_065969187.1"/>
</dbReference>
<organism evidence="2 3">
    <name type="scientific">Kwoniella dejecticola CBS 10117</name>
    <dbReference type="NCBI Taxonomy" id="1296121"/>
    <lineage>
        <taxon>Eukaryota</taxon>
        <taxon>Fungi</taxon>
        <taxon>Dikarya</taxon>
        <taxon>Basidiomycota</taxon>
        <taxon>Agaricomycotina</taxon>
        <taxon>Tremellomycetes</taxon>
        <taxon>Tremellales</taxon>
        <taxon>Cryptococcaceae</taxon>
        <taxon>Kwoniella</taxon>
    </lineage>
</organism>
<evidence type="ECO:0000313" key="2">
    <source>
        <dbReference type="EMBL" id="WWC62917.1"/>
    </source>
</evidence>
<keyword evidence="3" id="KW-1185">Reference proteome</keyword>
<accession>A0AAJ8MJ35</accession>
<dbReference type="EMBL" id="CP144535">
    <property type="protein sequence ID" value="WWC62917.1"/>
    <property type="molecule type" value="Genomic_DNA"/>
</dbReference>
<name>A0AAJ8MJ35_9TREE</name>
<dbReference type="KEGG" id="kdj:90830128"/>
<reference evidence="2" key="1">
    <citation type="submission" date="2013-07" db="EMBL/GenBank/DDBJ databases">
        <authorList>
            <consortium name="The Broad Institute Genome Sequencing Platform"/>
            <person name="Cuomo C."/>
            <person name="Litvintseva A."/>
            <person name="Chen Y."/>
            <person name="Heitman J."/>
            <person name="Sun S."/>
            <person name="Springer D."/>
            <person name="Dromer F."/>
            <person name="Young S.K."/>
            <person name="Zeng Q."/>
            <person name="Gargeya S."/>
            <person name="Fitzgerald M."/>
            <person name="Abouelleil A."/>
            <person name="Alvarado L."/>
            <person name="Berlin A.M."/>
            <person name="Chapman S.B."/>
            <person name="Dewar J."/>
            <person name="Goldberg J."/>
            <person name="Griggs A."/>
            <person name="Gujja S."/>
            <person name="Hansen M."/>
            <person name="Howarth C."/>
            <person name="Imamovic A."/>
            <person name="Larimer J."/>
            <person name="McCowan C."/>
            <person name="Murphy C."/>
            <person name="Pearson M."/>
            <person name="Priest M."/>
            <person name="Roberts A."/>
            <person name="Saif S."/>
            <person name="Shea T."/>
            <person name="Sykes S."/>
            <person name="Wortman J."/>
            <person name="Nusbaum C."/>
            <person name="Birren B."/>
        </authorList>
    </citation>
    <scope>NUCLEOTIDE SEQUENCE</scope>
    <source>
        <strain evidence="2">CBS 10117</strain>
    </source>
</reference>
<dbReference type="AlphaFoldDB" id="A0AAJ8MJ35"/>